<dbReference type="InterPro" id="IPR046577">
    <property type="entry name" value="DUF6637"/>
</dbReference>
<evidence type="ECO:0000313" key="2">
    <source>
        <dbReference type="EMBL" id="HIT41702.1"/>
    </source>
</evidence>
<keyword evidence="1" id="KW-1133">Transmembrane helix</keyword>
<dbReference type="AlphaFoldDB" id="A0A9D1GIE7"/>
<sequence>MFGQGARGRNGRSLEVFLDLLHIGVGIMIVILAVVSFLNPENNLVLFPVIFMLASILNLVNGWVKIRQGGRDKKKQAQGAGLIFFGSCLLALSVISALSIWR</sequence>
<gene>
    <name evidence="2" type="ORF">IAB60_06330</name>
</gene>
<dbReference type="Pfam" id="PF20342">
    <property type="entry name" value="DUF6637"/>
    <property type="match status" value="1"/>
</dbReference>
<reference evidence="2" key="2">
    <citation type="journal article" date="2021" name="PeerJ">
        <title>Extensive microbial diversity within the chicken gut microbiome revealed by metagenomics and culture.</title>
        <authorList>
            <person name="Gilroy R."/>
            <person name="Ravi A."/>
            <person name="Getino M."/>
            <person name="Pursley I."/>
            <person name="Horton D.L."/>
            <person name="Alikhan N.F."/>
            <person name="Baker D."/>
            <person name="Gharbi K."/>
            <person name="Hall N."/>
            <person name="Watson M."/>
            <person name="Adriaenssens E.M."/>
            <person name="Foster-Nyarko E."/>
            <person name="Jarju S."/>
            <person name="Secka A."/>
            <person name="Antonio M."/>
            <person name="Oren A."/>
            <person name="Chaudhuri R.R."/>
            <person name="La Ragione R."/>
            <person name="Hildebrand F."/>
            <person name="Pallen M.J."/>
        </authorList>
    </citation>
    <scope>NUCLEOTIDE SEQUENCE</scope>
    <source>
        <strain evidence="2">CHK123-3438</strain>
    </source>
</reference>
<feature type="transmembrane region" description="Helical" evidence="1">
    <location>
        <begin position="82"/>
        <end position="101"/>
    </location>
</feature>
<proteinExistence type="predicted"/>
<dbReference type="Proteomes" id="UP000886860">
    <property type="component" value="Unassembled WGS sequence"/>
</dbReference>
<comment type="caution">
    <text evidence="2">The sequence shown here is derived from an EMBL/GenBank/DDBJ whole genome shotgun (WGS) entry which is preliminary data.</text>
</comment>
<evidence type="ECO:0000256" key="1">
    <source>
        <dbReference type="SAM" id="Phobius"/>
    </source>
</evidence>
<protein>
    <submittedName>
        <fullName evidence="2">Uncharacterized protein</fullName>
    </submittedName>
</protein>
<evidence type="ECO:0000313" key="3">
    <source>
        <dbReference type="Proteomes" id="UP000886860"/>
    </source>
</evidence>
<keyword evidence="1" id="KW-0812">Transmembrane</keyword>
<accession>A0A9D1GIE7</accession>
<keyword evidence="1" id="KW-0472">Membrane</keyword>
<reference evidence="2" key="1">
    <citation type="submission" date="2020-10" db="EMBL/GenBank/DDBJ databases">
        <authorList>
            <person name="Gilroy R."/>
        </authorList>
    </citation>
    <scope>NUCLEOTIDE SEQUENCE</scope>
    <source>
        <strain evidence="2">CHK123-3438</strain>
    </source>
</reference>
<feature type="transmembrane region" description="Helical" evidence="1">
    <location>
        <begin position="16"/>
        <end position="38"/>
    </location>
</feature>
<dbReference type="EMBL" id="DVKS01000106">
    <property type="protein sequence ID" value="HIT41702.1"/>
    <property type="molecule type" value="Genomic_DNA"/>
</dbReference>
<feature type="transmembrane region" description="Helical" evidence="1">
    <location>
        <begin position="44"/>
        <end position="61"/>
    </location>
</feature>
<name>A0A9D1GIE7_9FIRM</name>
<organism evidence="2 3">
    <name type="scientific">Candidatus Caccovicinus merdipullorum</name>
    <dbReference type="NCBI Taxonomy" id="2840724"/>
    <lineage>
        <taxon>Bacteria</taxon>
        <taxon>Bacillati</taxon>
        <taxon>Bacillota</taxon>
        <taxon>Clostridia</taxon>
        <taxon>Eubacteriales</taxon>
        <taxon>Candidatus Caccovicinus</taxon>
    </lineage>
</organism>